<dbReference type="Proteomes" id="UP001597340">
    <property type="component" value="Unassembled WGS sequence"/>
</dbReference>
<comment type="caution">
    <text evidence="2">The sequence shown here is derived from an EMBL/GenBank/DDBJ whole genome shotgun (WGS) entry which is preliminary data.</text>
</comment>
<evidence type="ECO:0000259" key="1">
    <source>
        <dbReference type="Pfam" id="PF21847"/>
    </source>
</evidence>
<keyword evidence="3" id="KW-1185">Reference proteome</keyword>
<dbReference type="Pfam" id="PF21847">
    <property type="entry name" value="DUF6906"/>
    <property type="match status" value="1"/>
</dbReference>
<sequence>MKNGKKPTRRQQDAITEANLNPDNWLVFKVEPAAMHIVHRTTGKTQIIKS</sequence>
<evidence type="ECO:0000313" key="3">
    <source>
        <dbReference type="Proteomes" id="UP001597340"/>
    </source>
</evidence>
<dbReference type="EMBL" id="JBHTNZ010000009">
    <property type="protein sequence ID" value="MFD1461632.1"/>
    <property type="molecule type" value="Genomic_DNA"/>
</dbReference>
<dbReference type="InterPro" id="IPR054201">
    <property type="entry name" value="DUF6906"/>
</dbReference>
<feature type="domain" description="DUF6906" evidence="1">
    <location>
        <begin position="1"/>
        <end position="49"/>
    </location>
</feature>
<protein>
    <submittedName>
        <fullName evidence="2">DUF6906 family protein</fullName>
    </submittedName>
</protein>
<accession>A0ABW4DAD2</accession>
<evidence type="ECO:0000313" key="2">
    <source>
        <dbReference type="EMBL" id="MFD1461632.1"/>
    </source>
</evidence>
<reference evidence="3" key="1">
    <citation type="journal article" date="2019" name="Int. J. Syst. Evol. Microbiol.">
        <title>The Global Catalogue of Microorganisms (GCM) 10K type strain sequencing project: providing services to taxonomists for standard genome sequencing and annotation.</title>
        <authorList>
            <consortium name="The Broad Institute Genomics Platform"/>
            <consortium name="The Broad Institute Genome Sequencing Center for Infectious Disease"/>
            <person name="Wu L."/>
            <person name="Ma J."/>
        </authorList>
    </citation>
    <scope>NUCLEOTIDE SEQUENCE [LARGE SCALE GENOMIC DNA]</scope>
    <source>
        <strain evidence="3">CCM 9147</strain>
    </source>
</reference>
<organism evidence="2 3">
    <name type="scientific">Paenibacillus farraposensis</name>
    <dbReference type="NCBI Taxonomy" id="2807095"/>
    <lineage>
        <taxon>Bacteria</taxon>
        <taxon>Bacillati</taxon>
        <taxon>Bacillota</taxon>
        <taxon>Bacilli</taxon>
        <taxon>Bacillales</taxon>
        <taxon>Paenibacillaceae</taxon>
        <taxon>Paenibacillus</taxon>
    </lineage>
</organism>
<dbReference type="RefSeq" id="WP_229524410.1">
    <property type="nucleotide sequence ID" value="NZ_JAFFQR010000064.1"/>
</dbReference>
<name>A0ABW4DAD2_9BACL</name>
<gene>
    <name evidence="2" type="ORF">ACFQ5D_09405</name>
</gene>
<proteinExistence type="predicted"/>